<dbReference type="GO" id="GO:0005886">
    <property type="term" value="C:plasma membrane"/>
    <property type="evidence" value="ECO:0007669"/>
    <property type="project" value="UniProtKB-SubCell"/>
</dbReference>
<comment type="subcellular location">
    <subcellularLocation>
        <location evidence="1">Cell membrane</location>
        <topology evidence="1">Multi-pass membrane protein</topology>
    </subcellularLocation>
</comment>
<dbReference type="Pfam" id="PF00528">
    <property type="entry name" value="BPD_transp_1"/>
    <property type="match status" value="1"/>
</dbReference>
<evidence type="ECO:0000256" key="5">
    <source>
        <dbReference type="ARBA" id="ARBA00022989"/>
    </source>
</evidence>
<keyword evidence="4 7" id="KW-0812">Transmembrane</keyword>
<keyword evidence="5 7" id="KW-1133">Transmembrane helix</keyword>
<dbReference type="PANTHER" id="PTHR30465">
    <property type="entry name" value="INNER MEMBRANE ABC TRANSPORTER"/>
    <property type="match status" value="1"/>
</dbReference>
<keyword evidence="3" id="KW-1003">Cell membrane</keyword>
<feature type="transmembrane region" description="Helical" evidence="7">
    <location>
        <begin position="78"/>
        <end position="104"/>
    </location>
</feature>
<evidence type="ECO:0000256" key="4">
    <source>
        <dbReference type="ARBA" id="ARBA00022692"/>
    </source>
</evidence>
<keyword evidence="2" id="KW-0813">Transport</keyword>
<feature type="transmembrane region" description="Helical" evidence="7">
    <location>
        <begin position="34"/>
        <end position="58"/>
    </location>
</feature>
<accession>A0A645GXQ3</accession>
<protein>
    <submittedName>
        <fullName evidence="9">Dipeptide transport system permease protein DppB</fullName>
    </submittedName>
</protein>
<gene>
    <name evidence="9" type="primary">dppB_52</name>
    <name evidence="9" type="ORF">SDC9_179059</name>
</gene>
<evidence type="ECO:0000256" key="2">
    <source>
        <dbReference type="ARBA" id="ARBA00022448"/>
    </source>
</evidence>
<evidence type="ECO:0000313" key="9">
    <source>
        <dbReference type="EMBL" id="MPN31585.1"/>
    </source>
</evidence>
<dbReference type="CDD" id="cd06261">
    <property type="entry name" value="TM_PBP2"/>
    <property type="match status" value="1"/>
</dbReference>
<name>A0A645GXQ3_9ZZZZ</name>
<proteinExistence type="predicted"/>
<dbReference type="InterPro" id="IPR000515">
    <property type="entry name" value="MetI-like"/>
</dbReference>
<evidence type="ECO:0000259" key="8">
    <source>
        <dbReference type="PROSITE" id="PS50928"/>
    </source>
</evidence>
<keyword evidence="6 7" id="KW-0472">Membrane</keyword>
<dbReference type="AlphaFoldDB" id="A0A645GXQ3"/>
<reference evidence="9" key="1">
    <citation type="submission" date="2019-08" db="EMBL/GenBank/DDBJ databases">
        <authorList>
            <person name="Kucharzyk K."/>
            <person name="Murdoch R.W."/>
            <person name="Higgins S."/>
            <person name="Loffler F."/>
        </authorList>
    </citation>
    <scope>NUCLEOTIDE SEQUENCE</scope>
</reference>
<evidence type="ECO:0000256" key="7">
    <source>
        <dbReference type="SAM" id="Phobius"/>
    </source>
</evidence>
<evidence type="ECO:0000256" key="6">
    <source>
        <dbReference type="ARBA" id="ARBA00023136"/>
    </source>
</evidence>
<dbReference type="Gene3D" id="1.10.3720.10">
    <property type="entry name" value="MetI-like"/>
    <property type="match status" value="1"/>
</dbReference>
<evidence type="ECO:0000256" key="3">
    <source>
        <dbReference type="ARBA" id="ARBA00022475"/>
    </source>
</evidence>
<dbReference type="EMBL" id="VSSQ01083162">
    <property type="protein sequence ID" value="MPN31585.1"/>
    <property type="molecule type" value="Genomic_DNA"/>
</dbReference>
<dbReference type="InterPro" id="IPR035906">
    <property type="entry name" value="MetI-like_sf"/>
</dbReference>
<evidence type="ECO:0000256" key="1">
    <source>
        <dbReference type="ARBA" id="ARBA00004651"/>
    </source>
</evidence>
<organism evidence="9">
    <name type="scientific">bioreactor metagenome</name>
    <dbReference type="NCBI Taxonomy" id="1076179"/>
    <lineage>
        <taxon>unclassified sequences</taxon>
        <taxon>metagenomes</taxon>
        <taxon>ecological metagenomes</taxon>
    </lineage>
</organism>
<dbReference type="PROSITE" id="PS50928">
    <property type="entry name" value="ABC_TM1"/>
    <property type="match status" value="1"/>
</dbReference>
<comment type="caution">
    <text evidence="9">The sequence shown here is derived from an EMBL/GenBank/DDBJ whole genome shotgun (WGS) entry which is preliminary data.</text>
</comment>
<sequence>MLEVIHQDYIRTARAKGLPETSVILKHAFRNAMIIMITLFAGILPSLVGGSILVEYVFNIPGMGSLSMLALSSRDIPLLMALFAFGGALTLIGILLADILYVIADPRINFESRI</sequence>
<dbReference type="SUPFAM" id="SSF161098">
    <property type="entry name" value="MetI-like"/>
    <property type="match status" value="1"/>
</dbReference>
<feature type="domain" description="ABC transmembrane type-1" evidence="8">
    <location>
        <begin position="1"/>
        <end position="104"/>
    </location>
</feature>
<dbReference type="GO" id="GO:0055085">
    <property type="term" value="P:transmembrane transport"/>
    <property type="evidence" value="ECO:0007669"/>
    <property type="project" value="InterPro"/>
</dbReference>
<dbReference type="PANTHER" id="PTHR30465:SF0">
    <property type="entry name" value="OLIGOPEPTIDE TRANSPORT SYSTEM PERMEASE PROTEIN APPB"/>
    <property type="match status" value="1"/>
</dbReference>